<keyword evidence="2" id="KW-1185">Reference proteome</keyword>
<organism evidence="1 2">
    <name type="scientific">Marinobacterium stanieri</name>
    <dbReference type="NCBI Taxonomy" id="49186"/>
    <lineage>
        <taxon>Bacteria</taxon>
        <taxon>Pseudomonadati</taxon>
        <taxon>Pseudomonadota</taxon>
        <taxon>Gammaproteobacteria</taxon>
        <taxon>Oceanospirillales</taxon>
        <taxon>Oceanospirillaceae</taxon>
        <taxon>Marinobacterium</taxon>
    </lineage>
</organism>
<accession>A0A1N6RQI6</accession>
<proteinExistence type="predicted"/>
<dbReference type="AlphaFoldDB" id="A0A1N6RQI6"/>
<sequence>MGLWIQFVITLAMMAVSYILTPKPSQPKINPEEISNIPTVQEGESIPVLFGTRNIKGASVTWYGDLRTKAIKEKTGK</sequence>
<evidence type="ECO:0000313" key="2">
    <source>
        <dbReference type="Proteomes" id="UP000186895"/>
    </source>
</evidence>
<gene>
    <name evidence="1" type="ORF">SAMN05421647_103467</name>
</gene>
<name>A0A1N6RQI6_9GAMM</name>
<dbReference type="RefSeq" id="WP_244894346.1">
    <property type="nucleotide sequence ID" value="NZ_FTMN01000003.1"/>
</dbReference>
<dbReference type="Proteomes" id="UP000186895">
    <property type="component" value="Unassembled WGS sequence"/>
</dbReference>
<reference evidence="1 2" key="1">
    <citation type="submission" date="2017-01" db="EMBL/GenBank/DDBJ databases">
        <authorList>
            <person name="Mah S.A."/>
            <person name="Swanson W.J."/>
            <person name="Moy G.W."/>
            <person name="Vacquier V.D."/>
        </authorList>
    </citation>
    <scope>NUCLEOTIDE SEQUENCE [LARGE SCALE GENOMIC DNA]</scope>
    <source>
        <strain evidence="1 2">DSM 7027</strain>
    </source>
</reference>
<dbReference type="EMBL" id="FTMN01000003">
    <property type="protein sequence ID" value="SIQ31075.1"/>
    <property type="molecule type" value="Genomic_DNA"/>
</dbReference>
<dbReference type="STRING" id="49186.SAMN05421647_103467"/>
<evidence type="ECO:0000313" key="1">
    <source>
        <dbReference type="EMBL" id="SIQ31075.1"/>
    </source>
</evidence>
<protein>
    <submittedName>
        <fullName evidence="1">Uncharacterized protein</fullName>
    </submittedName>
</protein>